<proteinExistence type="inferred from homology"/>
<protein>
    <recommendedName>
        <fullName evidence="3">Isochorismatase-like domain-containing protein</fullName>
    </recommendedName>
</protein>
<dbReference type="EMBL" id="JAFIMR010000009">
    <property type="protein sequence ID" value="KAI1874656.1"/>
    <property type="molecule type" value="Genomic_DNA"/>
</dbReference>
<dbReference type="Proteomes" id="UP000829685">
    <property type="component" value="Unassembled WGS sequence"/>
</dbReference>
<keyword evidence="2" id="KW-0378">Hydrolase</keyword>
<organism evidence="4 5">
    <name type="scientific">Neoarthrinium moseri</name>
    <dbReference type="NCBI Taxonomy" id="1658444"/>
    <lineage>
        <taxon>Eukaryota</taxon>
        <taxon>Fungi</taxon>
        <taxon>Dikarya</taxon>
        <taxon>Ascomycota</taxon>
        <taxon>Pezizomycotina</taxon>
        <taxon>Sordariomycetes</taxon>
        <taxon>Xylariomycetidae</taxon>
        <taxon>Amphisphaeriales</taxon>
        <taxon>Apiosporaceae</taxon>
        <taxon>Neoarthrinium</taxon>
    </lineage>
</organism>
<dbReference type="PANTHER" id="PTHR43540:SF1">
    <property type="entry name" value="ISOCHORISMATASE HYDROLASE"/>
    <property type="match status" value="1"/>
</dbReference>
<name>A0A9P9WQ69_9PEZI</name>
<dbReference type="Pfam" id="PF00857">
    <property type="entry name" value="Isochorismatase"/>
    <property type="match status" value="1"/>
</dbReference>
<evidence type="ECO:0000313" key="5">
    <source>
        <dbReference type="Proteomes" id="UP000829685"/>
    </source>
</evidence>
<evidence type="ECO:0000259" key="3">
    <source>
        <dbReference type="Pfam" id="PF00857"/>
    </source>
</evidence>
<dbReference type="CDD" id="cd00431">
    <property type="entry name" value="cysteine_hydrolases"/>
    <property type="match status" value="1"/>
</dbReference>
<dbReference type="GO" id="GO:0016787">
    <property type="term" value="F:hydrolase activity"/>
    <property type="evidence" value="ECO:0007669"/>
    <property type="project" value="UniProtKB-KW"/>
</dbReference>
<dbReference type="InterPro" id="IPR036380">
    <property type="entry name" value="Isochorismatase-like_sf"/>
</dbReference>
<evidence type="ECO:0000256" key="1">
    <source>
        <dbReference type="ARBA" id="ARBA00006336"/>
    </source>
</evidence>
<sequence>MSSAPSPNLPSAYGPKETALLLLDYHNIILGTISDADAKEKLITSTQKLLAAARASGAPVVHCLIRVDADPAPTSKLTERWATGFKPALAADPALGRQMGAVAGRREAGAREYFVDRVPGRVSALKSEGILELLRAELGVKSLVLCGVVSSGCVLSTAREAPDEGFVATVVDDACWDREPKVHDLVMRKVLPMTAHVASLDEAVGYLGGAGEAKN</sequence>
<dbReference type="InterPro" id="IPR000868">
    <property type="entry name" value="Isochorismatase-like_dom"/>
</dbReference>
<keyword evidence="5" id="KW-1185">Reference proteome</keyword>
<feature type="domain" description="Isochorismatase-like" evidence="3">
    <location>
        <begin position="18"/>
        <end position="201"/>
    </location>
</feature>
<comment type="caution">
    <text evidence="4">The sequence shown here is derived from an EMBL/GenBank/DDBJ whole genome shotgun (WGS) entry which is preliminary data.</text>
</comment>
<dbReference type="PANTHER" id="PTHR43540">
    <property type="entry name" value="PEROXYUREIDOACRYLATE/UREIDOACRYLATE AMIDOHYDROLASE-RELATED"/>
    <property type="match status" value="1"/>
</dbReference>
<comment type="similarity">
    <text evidence="1">Belongs to the isochorismatase family.</text>
</comment>
<dbReference type="AlphaFoldDB" id="A0A9P9WQ69"/>
<accession>A0A9P9WQ69</accession>
<dbReference type="InterPro" id="IPR050272">
    <property type="entry name" value="Isochorismatase-like_hydrls"/>
</dbReference>
<dbReference type="Gene3D" id="3.40.50.850">
    <property type="entry name" value="Isochorismatase-like"/>
    <property type="match status" value="1"/>
</dbReference>
<gene>
    <name evidence="4" type="ORF">JX265_004864</name>
</gene>
<evidence type="ECO:0000313" key="4">
    <source>
        <dbReference type="EMBL" id="KAI1874656.1"/>
    </source>
</evidence>
<reference evidence="4" key="1">
    <citation type="submission" date="2021-03" db="EMBL/GenBank/DDBJ databases">
        <title>Revisited historic fungal species revealed as producer of novel bioactive compounds through whole genome sequencing and comparative genomics.</title>
        <authorList>
            <person name="Vignolle G.A."/>
            <person name="Hochenegger N."/>
            <person name="Mach R.L."/>
            <person name="Mach-Aigner A.R."/>
            <person name="Javad Rahimi M."/>
            <person name="Salim K.A."/>
            <person name="Chan C.M."/>
            <person name="Lim L.B.L."/>
            <person name="Cai F."/>
            <person name="Druzhinina I.S."/>
            <person name="U'Ren J.M."/>
            <person name="Derntl C."/>
        </authorList>
    </citation>
    <scope>NUCLEOTIDE SEQUENCE</scope>
    <source>
        <strain evidence="4">TUCIM 5799</strain>
    </source>
</reference>
<evidence type="ECO:0000256" key="2">
    <source>
        <dbReference type="ARBA" id="ARBA00022801"/>
    </source>
</evidence>
<dbReference type="SUPFAM" id="SSF52499">
    <property type="entry name" value="Isochorismatase-like hydrolases"/>
    <property type="match status" value="1"/>
</dbReference>